<proteinExistence type="predicted"/>
<protein>
    <submittedName>
        <fullName evidence="2">Uncharacterized protein</fullName>
    </submittedName>
</protein>
<sequence>MSLPRFICFGVFTPVAGANAVCRAEKTNGRPVVCGVSSRSKEKYTKCINMITGAAQKDGGFLVVSAPDEPIRQTKEHILVDSKGDGGMRRQQICSRRRWHNVEEGKGSGLETERATASVADVCIDGSVMEARLRLQKREKIKSDVYRKREL</sequence>
<dbReference type="Proteomes" id="UP001412067">
    <property type="component" value="Unassembled WGS sequence"/>
</dbReference>
<dbReference type="Gene3D" id="3.40.50.300">
    <property type="entry name" value="P-loop containing nucleotide triphosphate hydrolases"/>
    <property type="match status" value="1"/>
</dbReference>
<feature type="chain" id="PRO_5046695161" evidence="1">
    <location>
        <begin position="19"/>
        <end position="151"/>
    </location>
</feature>
<dbReference type="EMBL" id="JBBWWR010000015">
    <property type="protein sequence ID" value="KAK8950382.1"/>
    <property type="molecule type" value="Genomic_DNA"/>
</dbReference>
<evidence type="ECO:0000313" key="3">
    <source>
        <dbReference type="Proteomes" id="UP001412067"/>
    </source>
</evidence>
<organism evidence="2 3">
    <name type="scientific">Platanthera guangdongensis</name>
    <dbReference type="NCBI Taxonomy" id="2320717"/>
    <lineage>
        <taxon>Eukaryota</taxon>
        <taxon>Viridiplantae</taxon>
        <taxon>Streptophyta</taxon>
        <taxon>Embryophyta</taxon>
        <taxon>Tracheophyta</taxon>
        <taxon>Spermatophyta</taxon>
        <taxon>Magnoliopsida</taxon>
        <taxon>Liliopsida</taxon>
        <taxon>Asparagales</taxon>
        <taxon>Orchidaceae</taxon>
        <taxon>Orchidoideae</taxon>
        <taxon>Orchideae</taxon>
        <taxon>Orchidinae</taxon>
        <taxon>Platanthera</taxon>
    </lineage>
</organism>
<gene>
    <name evidence="2" type="ORF">KSP40_PGU013425</name>
</gene>
<feature type="signal peptide" evidence="1">
    <location>
        <begin position="1"/>
        <end position="18"/>
    </location>
</feature>
<dbReference type="InterPro" id="IPR027417">
    <property type="entry name" value="P-loop_NTPase"/>
</dbReference>
<evidence type="ECO:0000313" key="2">
    <source>
        <dbReference type="EMBL" id="KAK8950382.1"/>
    </source>
</evidence>
<evidence type="ECO:0000256" key="1">
    <source>
        <dbReference type="SAM" id="SignalP"/>
    </source>
</evidence>
<reference evidence="2 3" key="1">
    <citation type="journal article" date="2022" name="Nat. Plants">
        <title>Genomes of leafy and leafless Platanthera orchids illuminate the evolution of mycoheterotrophy.</title>
        <authorList>
            <person name="Li M.H."/>
            <person name="Liu K.W."/>
            <person name="Li Z."/>
            <person name="Lu H.C."/>
            <person name="Ye Q.L."/>
            <person name="Zhang D."/>
            <person name="Wang J.Y."/>
            <person name="Li Y.F."/>
            <person name="Zhong Z.M."/>
            <person name="Liu X."/>
            <person name="Yu X."/>
            <person name="Liu D.K."/>
            <person name="Tu X.D."/>
            <person name="Liu B."/>
            <person name="Hao Y."/>
            <person name="Liao X.Y."/>
            <person name="Jiang Y.T."/>
            <person name="Sun W.H."/>
            <person name="Chen J."/>
            <person name="Chen Y.Q."/>
            <person name="Ai Y."/>
            <person name="Zhai J.W."/>
            <person name="Wu S.S."/>
            <person name="Zhou Z."/>
            <person name="Hsiao Y.Y."/>
            <person name="Wu W.L."/>
            <person name="Chen Y.Y."/>
            <person name="Lin Y.F."/>
            <person name="Hsu J.L."/>
            <person name="Li C.Y."/>
            <person name="Wang Z.W."/>
            <person name="Zhao X."/>
            <person name="Zhong W.Y."/>
            <person name="Ma X.K."/>
            <person name="Ma L."/>
            <person name="Huang J."/>
            <person name="Chen G.Z."/>
            <person name="Huang M.Z."/>
            <person name="Huang L."/>
            <person name="Peng D.H."/>
            <person name="Luo Y.B."/>
            <person name="Zou S.Q."/>
            <person name="Chen S.P."/>
            <person name="Lan S."/>
            <person name="Tsai W.C."/>
            <person name="Van de Peer Y."/>
            <person name="Liu Z.J."/>
        </authorList>
    </citation>
    <scope>NUCLEOTIDE SEQUENCE [LARGE SCALE GENOMIC DNA]</scope>
    <source>
        <strain evidence="2">Lor288</strain>
    </source>
</reference>
<name>A0ABR2LVW0_9ASPA</name>
<keyword evidence="1" id="KW-0732">Signal</keyword>
<keyword evidence="3" id="KW-1185">Reference proteome</keyword>
<accession>A0ABR2LVW0</accession>
<comment type="caution">
    <text evidence="2">The sequence shown here is derived from an EMBL/GenBank/DDBJ whole genome shotgun (WGS) entry which is preliminary data.</text>
</comment>